<evidence type="ECO:0000313" key="2">
    <source>
        <dbReference type="EMBL" id="QJW92841.1"/>
    </source>
</evidence>
<evidence type="ECO:0000313" key="3">
    <source>
        <dbReference type="Proteomes" id="UP000503447"/>
    </source>
</evidence>
<dbReference type="AlphaFoldDB" id="A0A6M5YHL9"/>
<feature type="transmembrane region" description="Helical" evidence="1">
    <location>
        <begin position="6"/>
        <end position="26"/>
    </location>
</feature>
<protein>
    <submittedName>
        <fullName evidence="2">Uncharacterized protein</fullName>
    </submittedName>
</protein>
<dbReference type="EMBL" id="CP053452">
    <property type="protein sequence ID" value="QJW92841.1"/>
    <property type="molecule type" value="Genomic_DNA"/>
</dbReference>
<keyword evidence="1" id="KW-0812">Transmembrane</keyword>
<reference evidence="3" key="1">
    <citation type="submission" date="2020-05" db="EMBL/GenBank/DDBJ databases">
        <title>Frigoriglobus tundricola gen. nov., sp. nov., a psychrotolerant cellulolytic planctomycete of the family Gemmataceae with two divergent copies of 16S rRNA gene.</title>
        <authorList>
            <person name="Kulichevskaya I.S."/>
            <person name="Ivanova A.A."/>
            <person name="Naumoff D.G."/>
            <person name="Beletsky A.V."/>
            <person name="Rijpstra W.I.C."/>
            <person name="Sinninghe Damste J.S."/>
            <person name="Mardanov A.V."/>
            <person name="Ravin N.V."/>
            <person name="Dedysh S.N."/>
        </authorList>
    </citation>
    <scope>NUCLEOTIDE SEQUENCE [LARGE SCALE GENOMIC DNA]</scope>
    <source>
        <strain evidence="3">PL17</strain>
    </source>
</reference>
<dbReference type="Proteomes" id="UP000503447">
    <property type="component" value="Chromosome"/>
</dbReference>
<gene>
    <name evidence="2" type="ORF">FTUN_0338</name>
</gene>
<keyword evidence="3" id="KW-1185">Reference proteome</keyword>
<name>A0A6M5YHL9_9BACT</name>
<sequence length="106" mass="11588">MQEDLAVKSLPICGLIFLAFVVGLFAGRSAPGARREPTAPRQLPAEAVPTEIRLSVPAEANGTQRKVKKLRVRSSDTERPENLWVVYLVVDGKAYGHVCEATQESE</sequence>
<organism evidence="2 3">
    <name type="scientific">Frigoriglobus tundricola</name>
    <dbReference type="NCBI Taxonomy" id="2774151"/>
    <lineage>
        <taxon>Bacteria</taxon>
        <taxon>Pseudomonadati</taxon>
        <taxon>Planctomycetota</taxon>
        <taxon>Planctomycetia</taxon>
        <taxon>Gemmatales</taxon>
        <taxon>Gemmataceae</taxon>
        <taxon>Frigoriglobus</taxon>
    </lineage>
</organism>
<keyword evidence="1" id="KW-1133">Transmembrane helix</keyword>
<dbReference type="KEGG" id="ftj:FTUN_0338"/>
<proteinExistence type="predicted"/>
<evidence type="ECO:0000256" key="1">
    <source>
        <dbReference type="SAM" id="Phobius"/>
    </source>
</evidence>
<keyword evidence="1" id="KW-0472">Membrane</keyword>
<accession>A0A6M5YHL9</accession>